<feature type="chain" id="PRO_5033034088" evidence="3">
    <location>
        <begin position="22"/>
        <end position="332"/>
    </location>
</feature>
<evidence type="ECO:0000259" key="4">
    <source>
        <dbReference type="PROSITE" id="PS51764"/>
    </source>
</evidence>
<keyword evidence="3" id="KW-0732">Signal</keyword>
<evidence type="ECO:0000256" key="1">
    <source>
        <dbReference type="ARBA" id="ARBA00022801"/>
    </source>
</evidence>
<keyword evidence="2" id="KW-0326">Glycosidase</keyword>
<feature type="signal peptide" evidence="3">
    <location>
        <begin position="1"/>
        <end position="21"/>
    </location>
</feature>
<dbReference type="SUPFAM" id="SSF51445">
    <property type="entry name" value="(Trans)glycosidases"/>
    <property type="match status" value="1"/>
</dbReference>
<dbReference type="PROSITE" id="PS51764">
    <property type="entry name" value="GH26"/>
    <property type="match status" value="1"/>
</dbReference>
<evidence type="ECO:0000256" key="2">
    <source>
        <dbReference type="ARBA" id="ARBA00023295"/>
    </source>
</evidence>
<reference evidence="5" key="1">
    <citation type="submission" date="2021-02" db="EMBL/GenBank/DDBJ databases">
        <title>First Annotated Genome of the Yellow-green Alga Tribonema minus.</title>
        <authorList>
            <person name="Mahan K.M."/>
        </authorList>
    </citation>
    <scope>NUCLEOTIDE SEQUENCE</scope>
    <source>
        <strain evidence="5">UTEX B ZZ1240</strain>
    </source>
</reference>
<feature type="domain" description="GH26" evidence="4">
    <location>
        <begin position="7"/>
        <end position="330"/>
    </location>
</feature>
<protein>
    <submittedName>
        <fullName evidence="5">Glycoside hydrolase superfamily</fullName>
    </submittedName>
</protein>
<evidence type="ECO:0000256" key="3">
    <source>
        <dbReference type="SAM" id="SignalP"/>
    </source>
</evidence>
<gene>
    <name evidence="5" type="ORF">JKP88DRAFT_327855</name>
</gene>
<dbReference type="AlphaFoldDB" id="A0A835YT36"/>
<dbReference type="EMBL" id="JAFCMP010000501">
    <property type="protein sequence ID" value="KAG5179090.1"/>
    <property type="molecule type" value="Genomic_DNA"/>
</dbReference>
<organism evidence="5 6">
    <name type="scientific">Tribonema minus</name>
    <dbReference type="NCBI Taxonomy" id="303371"/>
    <lineage>
        <taxon>Eukaryota</taxon>
        <taxon>Sar</taxon>
        <taxon>Stramenopiles</taxon>
        <taxon>Ochrophyta</taxon>
        <taxon>PX clade</taxon>
        <taxon>Xanthophyceae</taxon>
        <taxon>Tribonematales</taxon>
        <taxon>Tribonemataceae</taxon>
        <taxon>Tribonema</taxon>
    </lineage>
</organism>
<evidence type="ECO:0000313" key="6">
    <source>
        <dbReference type="Proteomes" id="UP000664859"/>
    </source>
</evidence>
<name>A0A835YT36_9STRA</name>
<keyword evidence="6" id="KW-1185">Reference proteome</keyword>
<keyword evidence="1 5" id="KW-0378">Hydrolase</keyword>
<dbReference type="Gene3D" id="3.20.20.80">
    <property type="entry name" value="Glycosidases"/>
    <property type="match status" value="1"/>
</dbReference>
<dbReference type="InterPro" id="IPR022790">
    <property type="entry name" value="GH26_dom"/>
</dbReference>
<proteinExistence type="predicted"/>
<dbReference type="InterPro" id="IPR017853">
    <property type="entry name" value="GH"/>
</dbReference>
<dbReference type="Proteomes" id="UP000664859">
    <property type="component" value="Unassembled WGS sequence"/>
</dbReference>
<dbReference type="GO" id="GO:0004553">
    <property type="term" value="F:hydrolase activity, hydrolyzing O-glycosyl compounds"/>
    <property type="evidence" value="ECO:0007669"/>
    <property type="project" value="InterPro"/>
</dbReference>
<comment type="caution">
    <text evidence="5">The sequence shown here is derived from an EMBL/GenBank/DDBJ whole genome shotgun (WGS) entry which is preliminary data.</text>
</comment>
<sequence length="332" mass="37517">MPARLAVVVAAAFVLLQHGYAATAPLNGSHLTHMADDIKRYIGVGIYPGQGPNTPARREAVYDGGRKMFDYQLTFQPVYELRYDEIEAIFASGREPILNMEFWMEDRTNTDPVLQHIVAGLFDAPLASFAQVCAAAGRRFTIRTLHEFNGNWYQWGLLYNAHDPTADKNTVHQLRESFSRIIGIFEHHGAPIDFQLNINSNNGYDDPRPFSDFWPGTQGLSSVAITSYNRAFSTPAHNFSESFGEGFQASYYQANLPVWVAETGTTSYGTDKPDWYRDAFKTIALQFPRVEQVTFFLYNKVLEGKNLDWDLNTPEDIKGFVDGYYAMRSLTA</sequence>
<evidence type="ECO:0000313" key="5">
    <source>
        <dbReference type="EMBL" id="KAG5179090.1"/>
    </source>
</evidence>
<accession>A0A835YT36</accession>